<evidence type="ECO:0000313" key="2">
    <source>
        <dbReference type="EMBL" id="VAV90810.1"/>
    </source>
</evidence>
<proteinExistence type="predicted"/>
<dbReference type="InterPro" id="IPR011042">
    <property type="entry name" value="6-blade_b-propeller_TolB-like"/>
</dbReference>
<dbReference type="InterPro" id="IPR012938">
    <property type="entry name" value="Glc/Sorbosone_DH"/>
</dbReference>
<sequence length="385" mass="41814">MWPRFLSLLLIITVSFSGFDIAKAQTVSSVPPLVVIHHEQSQQANFKVVQLSDQLQKPWGMVFLPNGDLLISQKTGGLVRVARDTGDLTPISGAPEALVLGQGGLLGMALSPDFDTDQLLFIAYAAGTSKQNHTTIARGRLLADALVDLQVIFSANTDEKKRGAHFGSRLVFAPDGTLYASIGDGFSWMKQAQNPHSHFGKIIRINPDGSIPADNPFADAKDGAPEVWSYGHRNPQGLTLHPVTGALWQSEHGPKGGDEINILQKGGNFGWPKATFGKAYSGLSITKDTALPGMVSPILHWTPSIAPSGLDFYRSEKFTNWQGDLFSGALAGKHLRRIELDGQTVVAQEKLLIELKERIRTVRSGPDGFLYLLTDSGKMLRLEPD</sequence>
<dbReference type="AlphaFoldDB" id="A0A3B0RCK6"/>
<dbReference type="Pfam" id="PF07995">
    <property type="entry name" value="GSDH"/>
    <property type="match status" value="1"/>
</dbReference>
<dbReference type="Gene3D" id="2.120.10.30">
    <property type="entry name" value="TolB, C-terminal domain"/>
    <property type="match status" value="1"/>
</dbReference>
<protein>
    <submittedName>
        <fullName evidence="2">PQQ-dependent oxidoreductase, gdhB family</fullName>
    </submittedName>
</protein>
<reference evidence="2" key="1">
    <citation type="submission" date="2018-06" db="EMBL/GenBank/DDBJ databases">
        <authorList>
            <person name="Zhirakovskaya E."/>
        </authorList>
    </citation>
    <scope>NUCLEOTIDE SEQUENCE</scope>
</reference>
<dbReference type="EMBL" id="UOEE01000116">
    <property type="protein sequence ID" value="VAV90810.1"/>
    <property type="molecule type" value="Genomic_DNA"/>
</dbReference>
<accession>A0A3B0RCK6</accession>
<organism evidence="2">
    <name type="scientific">hydrothermal vent metagenome</name>
    <dbReference type="NCBI Taxonomy" id="652676"/>
    <lineage>
        <taxon>unclassified sequences</taxon>
        <taxon>metagenomes</taxon>
        <taxon>ecological metagenomes</taxon>
    </lineage>
</organism>
<dbReference type="InterPro" id="IPR011041">
    <property type="entry name" value="Quinoprot_gluc/sorb_DH_b-prop"/>
</dbReference>
<gene>
    <name evidence="2" type="ORF">MNBD_ALPHA06-661</name>
</gene>
<name>A0A3B0RCK6_9ZZZZ</name>
<feature type="domain" description="Glucose/Sorbosone dehydrogenase" evidence="1">
    <location>
        <begin position="55"/>
        <end position="380"/>
    </location>
</feature>
<dbReference type="PANTHER" id="PTHR19328">
    <property type="entry name" value="HEDGEHOG-INTERACTING PROTEIN"/>
    <property type="match status" value="1"/>
</dbReference>
<evidence type="ECO:0000259" key="1">
    <source>
        <dbReference type="Pfam" id="PF07995"/>
    </source>
</evidence>
<dbReference type="PANTHER" id="PTHR19328:SF75">
    <property type="entry name" value="ALDOSE SUGAR DEHYDROGENASE YLII"/>
    <property type="match status" value="1"/>
</dbReference>
<dbReference type="SUPFAM" id="SSF50952">
    <property type="entry name" value="Soluble quinoprotein glucose dehydrogenase"/>
    <property type="match status" value="1"/>
</dbReference>